<dbReference type="AlphaFoldDB" id="A0A1G2KYR5"/>
<dbReference type="EMBL" id="MHQM01000022">
    <property type="protein sequence ID" value="OHA03621.1"/>
    <property type="molecule type" value="Genomic_DNA"/>
</dbReference>
<dbReference type="GO" id="GO:0006091">
    <property type="term" value="P:generation of precursor metabolites and energy"/>
    <property type="evidence" value="ECO:0007669"/>
    <property type="project" value="UniProtKB-ARBA"/>
</dbReference>
<dbReference type="InterPro" id="IPR011060">
    <property type="entry name" value="RibuloseP-bd_barrel"/>
</dbReference>
<protein>
    <recommendedName>
        <fullName evidence="13">Ribulose-phosphate 3-epimerase</fullName>
    </recommendedName>
</protein>
<dbReference type="Pfam" id="PF00834">
    <property type="entry name" value="Ribul_P_3_epim"/>
    <property type="match status" value="1"/>
</dbReference>
<accession>A0A1G2KYR5</accession>
<evidence type="ECO:0000256" key="5">
    <source>
        <dbReference type="ARBA" id="ARBA00022723"/>
    </source>
</evidence>
<evidence type="ECO:0000256" key="10">
    <source>
        <dbReference type="ARBA" id="ARBA00023277"/>
    </source>
</evidence>
<keyword evidence="9" id="KW-0413">Isomerase</keyword>
<organism evidence="11 12">
    <name type="scientific">Candidatus Sungbacteria bacterium RIFCSPHIGHO2_02_FULL_52_23</name>
    <dbReference type="NCBI Taxonomy" id="1802274"/>
    <lineage>
        <taxon>Bacteria</taxon>
        <taxon>Candidatus Sungiibacteriota</taxon>
    </lineage>
</organism>
<comment type="caution">
    <text evidence="11">The sequence shown here is derived from an EMBL/GenBank/DDBJ whole genome shotgun (WGS) entry which is preliminary data.</text>
</comment>
<dbReference type="Gene3D" id="3.20.20.70">
    <property type="entry name" value="Aldolase class I"/>
    <property type="match status" value="1"/>
</dbReference>
<dbReference type="GO" id="GO:1901135">
    <property type="term" value="P:carbohydrate derivative metabolic process"/>
    <property type="evidence" value="ECO:0007669"/>
    <property type="project" value="UniProtKB-ARBA"/>
</dbReference>
<evidence type="ECO:0000256" key="1">
    <source>
        <dbReference type="ARBA" id="ARBA00001936"/>
    </source>
</evidence>
<dbReference type="GO" id="GO:0046496">
    <property type="term" value="P:nicotinamide nucleotide metabolic process"/>
    <property type="evidence" value="ECO:0007669"/>
    <property type="project" value="UniProtKB-ARBA"/>
</dbReference>
<dbReference type="InterPro" id="IPR013785">
    <property type="entry name" value="Aldolase_TIM"/>
</dbReference>
<evidence type="ECO:0000256" key="4">
    <source>
        <dbReference type="ARBA" id="ARBA00011738"/>
    </source>
</evidence>
<keyword evidence="6" id="KW-0862">Zinc</keyword>
<comment type="subunit">
    <text evidence="4">Homodimer.</text>
</comment>
<evidence type="ECO:0000256" key="9">
    <source>
        <dbReference type="ARBA" id="ARBA00023235"/>
    </source>
</evidence>
<evidence type="ECO:0000256" key="6">
    <source>
        <dbReference type="ARBA" id="ARBA00022833"/>
    </source>
</evidence>
<reference evidence="11 12" key="1">
    <citation type="journal article" date="2016" name="Nat. Commun.">
        <title>Thousands of microbial genomes shed light on interconnected biogeochemical processes in an aquifer system.</title>
        <authorList>
            <person name="Anantharaman K."/>
            <person name="Brown C.T."/>
            <person name="Hug L.A."/>
            <person name="Sharon I."/>
            <person name="Castelle C.J."/>
            <person name="Probst A.J."/>
            <person name="Thomas B.C."/>
            <person name="Singh A."/>
            <person name="Wilkins M.J."/>
            <person name="Karaoz U."/>
            <person name="Brodie E.L."/>
            <person name="Williams K.H."/>
            <person name="Hubbard S.S."/>
            <person name="Banfield J.F."/>
        </authorList>
    </citation>
    <scope>NUCLEOTIDE SEQUENCE [LARGE SCALE GENOMIC DNA]</scope>
</reference>
<keyword evidence="10" id="KW-0119">Carbohydrate metabolism</keyword>
<evidence type="ECO:0008006" key="13">
    <source>
        <dbReference type="Google" id="ProtNLM"/>
    </source>
</evidence>
<dbReference type="STRING" id="1802274.A3J58_00860"/>
<evidence type="ECO:0000313" key="12">
    <source>
        <dbReference type="Proteomes" id="UP000178510"/>
    </source>
</evidence>
<evidence type="ECO:0000256" key="7">
    <source>
        <dbReference type="ARBA" id="ARBA00023004"/>
    </source>
</evidence>
<name>A0A1G2KYR5_9BACT</name>
<keyword evidence="5" id="KW-0479">Metal-binding</keyword>
<dbReference type="GO" id="GO:0016857">
    <property type="term" value="F:racemase and epimerase activity, acting on carbohydrates and derivatives"/>
    <property type="evidence" value="ECO:0007669"/>
    <property type="project" value="InterPro"/>
</dbReference>
<evidence type="ECO:0000256" key="3">
    <source>
        <dbReference type="ARBA" id="ARBA00001954"/>
    </source>
</evidence>
<dbReference type="FunFam" id="3.20.20.70:FF:000191">
    <property type="entry name" value="ribulose-phosphate 3-epimerase isoform X2"/>
    <property type="match status" value="1"/>
</dbReference>
<keyword evidence="8" id="KW-0464">Manganese</keyword>
<dbReference type="InterPro" id="IPR000056">
    <property type="entry name" value="Ribul_P_3_epim-like"/>
</dbReference>
<comment type="cofactor">
    <cofactor evidence="1">
        <name>Mn(2+)</name>
        <dbReference type="ChEBI" id="CHEBI:29035"/>
    </cofactor>
</comment>
<evidence type="ECO:0000256" key="8">
    <source>
        <dbReference type="ARBA" id="ARBA00023211"/>
    </source>
</evidence>
<evidence type="ECO:0000256" key="2">
    <source>
        <dbReference type="ARBA" id="ARBA00001947"/>
    </source>
</evidence>
<dbReference type="GO" id="GO:0046872">
    <property type="term" value="F:metal ion binding"/>
    <property type="evidence" value="ECO:0007669"/>
    <property type="project" value="UniProtKB-KW"/>
</dbReference>
<comment type="cofactor">
    <cofactor evidence="2">
        <name>Zn(2+)</name>
        <dbReference type="ChEBI" id="CHEBI:29105"/>
    </cofactor>
</comment>
<dbReference type="SUPFAM" id="SSF51366">
    <property type="entry name" value="Ribulose-phoshate binding barrel"/>
    <property type="match status" value="1"/>
</dbReference>
<dbReference type="PANTHER" id="PTHR11749">
    <property type="entry name" value="RIBULOSE-5-PHOSPHATE-3-EPIMERASE"/>
    <property type="match status" value="1"/>
</dbReference>
<proteinExistence type="predicted"/>
<dbReference type="GO" id="GO:0006163">
    <property type="term" value="P:purine nucleotide metabolic process"/>
    <property type="evidence" value="ECO:0007669"/>
    <property type="project" value="UniProtKB-ARBA"/>
</dbReference>
<dbReference type="Proteomes" id="UP000178510">
    <property type="component" value="Unassembled WGS sequence"/>
</dbReference>
<sequence length="212" mass="23046">MVEIIPSINALTFAEVQEQIAKVEPYVSWCHLDVTDGVFSKHETWRNPQDLALLKAKLNAEVHLMVEEPEEILGQWLVEPIKRVIMHLEAMRDPDLVIRKCHEAGKEVGFAIRPDTPWSLLVPWCGKIDMVLILRVSPGASGQAAASDMLGEIRHIREACPGCIVEIDGGVTIRNARKISEAGAGLLVAGSAIFASGDIGGAISALRREAGV</sequence>
<gene>
    <name evidence="11" type="ORF">A3J58_00860</name>
</gene>
<comment type="cofactor">
    <cofactor evidence="3">
        <name>Fe(2+)</name>
        <dbReference type="ChEBI" id="CHEBI:29033"/>
    </cofactor>
</comment>
<keyword evidence="7" id="KW-0408">Iron</keyword>
<dbReference type="GO" id="GO:0005975">
    <property type="term" value="P:carbohydrate metabolic process"/>
    <property type="evidence" value="ECO:0007669"/>
    <property type="project" value="InterPro"/>
</dbReference>
<evidence type="ECO:0000313" key="11">
    <source>
        <dbReference type="EMBL" id="OHA03621.1"/>
    </source>
</evidence>